<organism evidence="4 5">
    <name type="scientific">Streptosporangium album</name>
    <dbReference type="NCBI Taxonomy" id="47479"/>
    <lineage>
        <taxon>Bacteria</taxon>
        <taxon>Bacillati</taxon>
        <taxon>Actinomycetota</taxon>
        <taxon>Actinomycetes</taxon>
        <taxon>Streptosporangiales</taxon>
        <taxon>Streptosporangiaceae</taxon>
        <taxon>Streptosporangium</taxon>
    </lineage>
</organism>
<dbReference type="EMBL" id="JACHJU010000001">
    <property type="protein sequence ID" value="MBB4938163.1"/>
    <property type="molecule type" value="Genomic_DNA"/>
</dbReference>
<dbReference type="AlphaFoldDB" id="A0A7W7RTY5"/>
<accession>A0A7W7RTY5</accession>
<dbReference type="RefSeq" id="WP_184754406.1">
    <property type="nucleotide sequence ID" value="NZ_BAABEK010000018.1"/>
</dbReference>
<keyword evidence="5" id="KW-1185">Reference proteome</keyword>
<reference evidence="4 5" key="1">
    <citation type="submission" date="2020-08" db="EMBL/GenBank/DDBJ databases">
        <title>Sequencing the genomes of 1000 actinobacteria strains.</title>
        <authorList>
            <person name="Klenk H.-P."/>
        </authorList>
    </citation>
    <scope>NUCLEOTIDE SEQUENCE [LARGE SCALE GENOMIC DNA]</scope>
    <source>
        <strain evidence="4 5">DSM 43023</strain>
    </source>
</reference>
<gene>
    <name evidence="4" type="ORF">FHR32_002468</name>
</gene>
<sequence length="155" mass="16935">MILRTATRDDLDGIVEVFLACWHESYAGVLPERLVAAMSPERARALWADALERSQVIVAEDDGSVRGVTRFGDDTVHSLYVHPHAQGGGLGARLLGAAESALSSTGATRAFLWVFRDNLPSIGFYRRQGWTPDGTSRTTPEFGEPELRLAKVPAR</sequence>
<protein>
    <submittedName>
        <fullName evidence="4">GNAT superfamily N-acetyltransferase</fullName>
    </submittedName>
</protein>
<dbReference type="Pfam" id="PF00583">
    <property type="entry name" value="Acetyltransf_1"/>
    <property type="match status" value="1"/>
</dbReference>
<evidence type="ECO:0000313" key="5">
    <source>
        <dbReference type="Proteomes" id="UP000534286"/>
    </source>
</evidence>
<dbReference type="PROSITE" id="PS51186">
    <property type="entry name" value="GNAT"/>
    <property type="match status" value="1"/>
</dbReference>
<dbReference type="SUPFAM" id="SSF55729">
    <property type="entry name" value="Acyl-CoA N-acyltransferases (Nat)"/>
    <property type="match status" value="1"/>
</dbReference>
<evidence type="ECO:0000256" key="1">
    <source>
        <dbReference type="ARBA" id="ARBA00022679"/>
    </source>
</evidence>
<keyword evidence="1 4" id="KW-0808">Transferase</keyword>
<dbReference type="InterPro" id="IPR016181">
    <property type="entry name" value="Acyl_CoA_acyltransferase"/>
</dbReference>
<proteinExistence type="predicted"/>
<keyword evidence="2" id="KW-0012">Acyltransferase</keyword>
<evidence type="ECO:0000259" key="3">
    <source>
        <dbReference type="PROSITE" id="PS51186"/>
    </source>
</evidence>
<dbReference type="GO" id="GO:0016747">
    <property type="term" value="F:acyltransferase activity, transferring groups other than amino-acyl groups"/>
    <property type="evidence" value="ECO:0007669"/>
    <property type="project" value="InterPro"/>
</dbReference>
<dbReference type="InterPro" id="IPR000182">
    <property type="entry name" value="GNAT_dom"/>
</dbReference>
<evidence type="ECO:0000256" key="2">
    <source>
        <dbReference type="ARBA" id="ARBA00023315"/>
    </source>
</evidence>
<evidence type="ECO:0000313" key="4">
    <source>
        <dbReference type="EMBL" id="MBB4938163.1"/>
    </source>
</evidence>
<comment type="caution">
    <text evidence="4">The sequence shown here is derived from an EMBL/GenBank/DDBJ whole genome shotgun (WGS) entry which is preliminary data.</text>
</comment>
<dbReference type="Gene3D" id="3.40.630.30">
    <property type="match status" value="1"/>
</dbReference>
<dbReference type="PANTHER" id="PTHR43877">
    <property type="entry name" value="AMINOALKYLPHOSPHONATE N-ACETYLTRANSFERASE-RELATED-RELATED"/>
    <property type="match status" value="1"/>
</dbReference>
<name>A0A7W7RTY5_9ACTN</name>
<dbReference type="InterPro" id="IPR050832">
    <property type="entry name" value="Bact_Acetyltransf"/>
</dbReference>
<dbReference type="Proteomes" id="UP000534286">
    <property type="component" value="Unassembled WGS sequence"/>
</dbReference>
<feature type="domain" description="N-acetyltransferase" evidence="3">
    <location>
        <begin position="1"/>
        <end position="154"/>
    </location>
</feature>